<reference evidence="3" key="1">
    <citation type="submission" date="2023-07" db="EMBL/GenBank/DDBJ databases">
        <title>The carbon used by Thiothrix.</title>
        <authorList>
            <person name="Chen L."/>
        </authorList>
    </citation>
    <scope>NUCLEOTIDE SEQUENCE [LARGE SCALE GENOMIC DNA]</scope>
</reference>
<dbReference type="Pfam" id="PF01447">
    <property type="entry name" value="Peptidase_M4"/>
    <property type="match status" value="1"/>
</dbReference>
<accession>A0ABU6CUR8</accession>
<reference evidence="2 3" key="2">
    <citation type="submission" date="2024-01" db="EMBL/GenBank/DDBJ databases">
        <authorList>
            <person name="Xie X."/>
        </authorList>
    </citation>
    <scope>NUCLEOTIDE SEQUENCE [LARGE SCALE GENOMIC DNA]</scope>
    <source>
        <strain evidence="2">SCUT-1</strain>
    </source>
</reference>
<feature type="domain" description="Peptidase M4" evidence="1">
    <location>
        <begin position="68"/>
        <end position="164"/>
    </location>
</feature>
<sequence>MQNKPMGMLLQDPSLPELRQDYQFPLDTDLLAGTGSSKLTVRDADLADMPLYQGLDWASADLSFDALNQKGNFIDNPQFHQVNAFAVAAHTLDQVEAAIGREMKWKHGGPLVIRPHAFADANAFYDPSAPSLNFGSFSSPFRRAPVWTCLSHDIVAHEFGHAVLDSFRPLYVHSEEVDTGALHESIGDLMAMFSALKHKPVVERLFAESGGDMMNPSLASGLAEEFGIGLWGVSFPFLRSALNGPNYDEAPWEIHDRSTVWTAAIYEILAGLVAKTLSPSVKEALEAAPTAKTAPIKRDMMQQTIQQARSPAFEAYYAQADVRSNFDTFFDAIVAASGRVTGMMLRALQDIPPTGVTLLTLARVLYNADARLFPDDPEPRELAKEVFQRRKLWVEEIDLNPPGIGASFEEPAHGSNAALMRAVHEHADALRIPLSEGARILNPRISTVTRTINAGKEQRGIGTKTVTERCLYYTYELLQDACIITPEGEIVMGKAAIYKGGTLVMDENWNDLQLATDPDLLPVPEEGEGTGEPGEPVGVRAIRRAKQRFIKTHRQSLRAFRDGLVRPDGTLPNGQPALPFRVTRQSSGAGILVRNRCNLKDHLLGVAGKHAHFPFELD</sequence>
<dbReference type="RefSeq" id="WP_324693027.1">
    <property type="nucleotide sequence ID" value="NZ_JAYMYJ010000021.1"/>
</dbReference>
<dbReference type="SUPFAM" id="SSF55486">
    <property type="entry name" value="Metalloproteases ('zincins'), catalytic domain"/>
    <property type="match status" value="1"/>
</dbReference>
<evidence type="ECO:0000313" key="3">
    <source>
        <dbReference type="Proteomes" id="UP001308005"/>
    </source>
</evidence>
<organism evidence="2 3">
    <name type="scientific">Candidatus Thiothrix phosphatis</name>
    <dbReference type="NCBI Taxonomy" id="3112415"/>
    <lineage>
        <taxon>Bacteria</taxon>
        <taxon>Pseudomonadati</taxon>
        <taxon>Pseudomonadota</taxon>
        <taxon>Gammaproteobacteria</taxon>
        <taxon>Thiotrichales</taxon>
        <taxon>Thiotrichaceae</taxon>
        <taxon>Thiothrix</taxon>
    </lineage>
</organism>
<proteinExistence type="predicted"/>
<keyword evidence="3" id="KW-1185">Reference proteome</keyword>
<evidence type="ECO:0000313" key="2">
    <source>
        <dbReference type="EMBL" id="MEB4589822.1"/>
    </source>
</evidence>
<comment type="caution">
    <text evidence="2">The sequence shown here is derived from an EMBL/GenBank/DDBJ whole genome shotgun (WGS) entry which is preliminary data.</text>
</comment>
<gene>
    <name evidence="2" type="ORF">VSS37_02420</name>
</gene>
<dbReference type="Gene3D" id="3.10.170.10">
    <property type="match status" value="1"/>
</dbReference>
<name>A0ABU6CUR8_9GAMM</name>
<dbReference type="InterPro" id="IPR013856">
    <property type="entry name" value="Peptidase_M4_domain"/>
</dbReference>
<protein>
    <recommendedName>
        <fullName evidence="1">Peptidase M4 domain-containing protein</fullName>
    </recommendedName>
</protein>
<evidence type="ECO:0000259" key="1">
    <source>
        <dbReference type="Pfam" id="PF01447"/>
    </source>
</evidence>
<dbReference type="Proteomes" id="UP001308005">
    <property type="component" value="Unassembled WGS sequence"/>
</dbReference>
<dbReference type="EMBL" id="JAYMYJ010000021">
    <property type="protein sequence ID" value="MEB4589822.1"/>
    <property type="molecule type" value="Genomic_DNA"/>
</dbReference>